<dbReference type="InParanoid" id="D7UDL3"/>
<evidence type="ECO:0000313" key="1">
    <source>
        <dbReference type="EMBL" id="CBI40828.3"/>
    </source>
</evidence>
<name>D7UDL3_VITVI</name>
<proteinExistence type="predicted"/>
<sequence>MEMEKWASGQCFKRGVKWERDRGVRCEGRGACEQRVDTMKMSQGGGEIRNGRVLAKWGENGGVRVREVFKNKFTRAFRIVLGVRNGFVDPFWTFAQCAN</sequence>
<reference evidence="2" key="1">
    <citation type="journal article" date="2007" name="Nature">
        <title>The grapevine genome sequence suggests ancestral hexaploidization in major angiosperm phyla.</title>
        <authorList>
            <consortium name="The French-Italian Public Consortium for Grapevine Genome Characterization."/>
            <person name="Jaillon O."/>
            <person name="Aury J.-M."/>
            <person name="Noel B."/>
            <person name="Policriti A."/>
            <person name="Clepet C."/>
            <person name="Casagrande A."/>
            <person name="Choisne N."/>
            <person name="Aubourg S."/>
            <person name="Vitulo N."/>
            <person name="Jubin C."/>
            <person name="Vezzi A."/>
            <person name="Legeai F."/>
            <person name="Hugueney P."/>
            <person name="Dasilva C."/>
            <person name="Horner D."/>
            <person name="Mica E."/>
            <person name="Jublot D."/>
            <person name="Poulain J."/>
            <person name="Bruyere C."/>
            <person name="Billault A."/>
            <person name="Segurens B."/>
            <person name="Gouyvenoux M."/>
            <person name="Ugarte E."/>
            <person name="Cattonaro F."/>
            <person name="Anthouard V."/>
            <person name="Vico V."/>
            <person name="Del Fabbro C."/>
            <person name="Alaux M."/>
            <person name="Di Gaspero G."/>
            <person name="Dumas V."/>
            <person name="Felice N."/>
            <person name="Paillard S."/>
            <person name="Juman I."/>
            <person name="Moroldo M."/>
            <person name="Scalabrin S."/>
            <person name="Canaguier A."/>
            <person name="Le Clainche I."/>
            <person name="Malacrida G."/>
            <person name="Durand E."/>
            <person name="Pesole G."/>
            <person name="Laucou V."/>
            <person name="Chatelet P."/>
            <person name="Merdinoglu D."/>
            <person name="Delledonne M."/>
            <person name="Pezzotti M."/>
            <person name="Lecharny A."/>
            <person name="Scarpelli C."/>
            <person name="Artiguenave F."/>
            <person name="Pe M.E."/>
            <person name="Valle G."/>
            <person name="Morgante M."/>
            <person name="Caboche M."/>
            <person name="Adam-Blondon A.-F."/>
            <person name="Weissenbach J."/>
            <person name="Quetier F."/>
            <person name="Wincker P."/>
        </authorList>
    </citation>
    <scope>NUCLEOTIDE SEQUENCE [LARGE SCALE GENOMIC DNA]</scope>
    <source>
        <strain evidence="2">cv. Pinot noir / PN40024</strain>
    </source>
</reference>
<protein>
    <submittedName>
        <fullName evidence="1">Uncharacterized protein</fullName>
    </submittedName>
</protein>
<dbReference type="EMBL" id="FN596762">
    <property type="protein sequence ID" value="CBI40828.3"/>
    <property type="molecule type" value="Genomic_DNA"/>
</dbReference>
<keyword evidence="2" id="KW-1185">Reference proteome</keyword>
<evidence type="ECO:0000313" key="2">
    <source>
        <dbReference type="Proteomes" id="UP000009183"/>
    </source>
</evidence>
<accession>D7UDL3</accession>
<dbReference type="PaxDb" id="29760-VIT_05s0136g00040.t01"/>
<dbReference type="HOGENOM" id="CLU_2324972_0_0_1"/>
<dbReference type="Proteomes" id="UP000009183">
    <property type="component" value="Chromosome 5"/>
</dbReference>
<organism evidence="1 2">
    <name type="scientific">Vitis vinifera</name>
    <name type="common">Grape</name>
    <dbReference type="NCBI Taxonomy" id="29760"/>
    <lineage>
        <taxon>Eukaryota</taxon>
        <taxon>Viridiplantae</taxon>
        <taxon>Streptophyta</taxon>
        <taxon>Embryophyta</taxon>
        <taxon>Tracheophyta</taxon>
        <taxon>Spermatophyta</taxon>
        <taxon>Magnoliopsida</taxon>
        <taxon>eudicotyledons</taxon>
        <taxon>Gunneridae</taxon>
        <taxon>Pentapetalae</taxon>
        <taxon>rosids</taxon>
        <taxon>Vitales</taxon>
        <taxon>Vitaceae</taxon>
        <taxon>Viteae</taxon>
        <taxon>Vitis</taxon>
    </lineage>
</organism>
<dbReference type="AlphaFoldDB" id="D7UDL3"/>
<gene>
    <name evidence="1" type="ordered locus">VIT_05s0136g00040</name>
</gene>